<dbReference type="Proteomes" id="UP000319160">
    <property type="component" value="Unassembled WGS sequence"/>
</dbReference>
<feature type="region of interest" description="Disordered" evidence="1">
    <location>
        <begin position="179"/>
        <end position="206"/>
    </location>
</feature>
<reference evidence="3" key="1">
    <citation type="submission" date="2019-06" db="EMBL/GenBank/DDBJ databases">
        <title>Draft genome sequence of the griseofulvin-producing fungus Xylaria cubensis strain G536.</title>
        <authorList>
            <person name="Mead M.E."/>
            <person name="Raja H.A."/>
            <person name="Steenwyk J.L."/>
            <person name="Knowles S.L."/>
            <person name="Oberlies N.H."/>
            <person name="Rokas A."/>
        </authorList>
    </citation>
    <scope>NUCLEOTIDE SEQUENCE [LARGE SCALE GENOMIC DNA]</scope>
    <source>
        <strain evidence="3">G536</strain>
    </source>
</reference>
<sequence length="206" mass="22948">MGVMAFYTTTIPTAKTASSIPISRNLFIQLCEMPSSDYDASVFCCSVGIVVRYPDSQIGSCDMDNMEQNVSFLYTQFALLPMFWYLQVLCSRTAVKRATPCLPRDVAPKTASRLRYDICGVFSFKLVYHARQAEVALSCQPAITNGTRCLGHPTNTIAVDLGYDDMCFMVRAEAADRSAAQPNSFQTRTQTRHELAGDYSVAERER</sequence>
<organism evidence="2 3">
    <name type="scientific">Xylaria flabelliformis</name>
    <dbReference type="NCBI Taxonomy" id="2512241"/>
    <lineage>
        <taxon>Eukaryota</taxon>
        <taxon>Fungi</taxon>
        <taxon>Dikarya</taxon>
        <taxon>Ascomycota</taxon>
        <taxon>Pezizomycotina</taxon>
        <taxon>Sordariomycetes</taxon>
        <taxon>Xylariomycetidae</taxon>
        <taxon>Xylariales</taxon>
        <taxon>Xylariaceae</taxon>
        <taxon>Xylaria</taxon>
    </lineage>
</organism>
<dbReference type="AlphaFoldDB" id="A0A553IEL0"/>
<evidence type="ECO:0000313" key="3">
    <source>
        <dbReference type="Proteomes" id="UP000319160"/>
    </source>
</evidence>
<dbReference type="EMBL" id="VFLP01000002">
    <property type="protein sequence ID" value="TRX98645.1"/>
    <property type="molecule type" value="Genomic_DNA"/>
</dbReference>
<accession>A0A553IEL0</accession>
<proteinExistence type="predicted"/>
<evidence type="ECO:0000313" key="2">
    <source>
        <dbReference type="EMBL" id="TRX98645.1"/>
    </source>
</evidence>
<comment type="caution">
    <text evidence="2">The sequence shown here is derived from an EMBL/GenBank/DDBJ whole genome shotgun (WGS) entry which is preliminary data.</text>
</comment>
<keyword evidence="3" id="KW-1185">Reference proteome</keyword>
<protein>
    <submittedName>
        <fullName evidence="2">Uncharacterized protein</fullName>
    </submittedName>
</protein>
<name>A0A553IEL0_9PEZI</name>
<feature type="compositionally biased region" description="Polar residues" evidence="1">
    <location>
        <begin position="180"/>
        <end position="189"/>
    </location>
</feature>
<evidence type="ECO:0000256" key="1">
    <source>
        <dbReference type="SAM" id="MobiDB-lite"/>
    </source>
</evidence>
<feature type="compositionally biased region" description="Basic and acidic residues" evidence="1">
    <location>
        <begin position="191"/>
        <end position="206"/>
    </location>
</feature>
<gene>
    <name evidence="2" type="ORF">FHL15_000719</name>
</gene>